<evidence type="ECO:0000313" key="7">
    <source>
        <dbReference type="Proteomes" id="UP000269883"/>
    </source>
</evidence>
<evidence type="ECO:0000256" key="4">
    <source>
        <dbReference type="PROSITE-ProRule" id="PRU00335"/>
    </source>
</evidence>
<dbReference type="PRINTS" id="PR00455">
    <property type="entry name" value="HTHTETR"/>
</dbReference>
<dbReference type="RefSeq" id="WP_126376561.1">
    <property type="nucleotide sequence ID" value="NZ_AP017378.1"/>
</dbReference>
<dbReference type="SUPFAM" id="SSF46689">
    <property type="entry name" value="Homeodomain-like"/>
    <property type="match status" value="1"/>
</dbReference>
<dbReference type="KEGG" id="dfl:DFE_0643"/>
<dbReference type="PROSITE" id="PS50977">
    <property type="entry name" value="HTH_TETR_2"/>
    <property type="match status" value="1"/>
</dbReference>
<evidence type="ECO:0000313" key="6">
    <source>
        <dbReference type="EMBL" id="BBD07369.1"/>
    </source>
</evidence>
<organism evidence="6 7">
    <name type="scientific">Desulfovibrio ferrophilus</name>
    <dbReference type="NCBI Taxonomy" id="241368"/>
    <lineage>
        <taxon>Bacteria</taxon>
        <taxon>Pseudomonadati</taxon>
        <taxon>Thermodesulfobacteriota</taxon>
        <taxon>Desulfovibrionia</taxon>
        <taxon>Desulfovibrionales</taxon>
        <taxon>Desulfovibrionaceae</taxon>
        <taxon>Desulfovibrio</taxon>
    </lineage>
</organism>
<dbReference type="SUPFAM" id="SSF48498">
    <property type="entry name" value="Tetracyclin repressor-like, C-terminal domain"/>
    <property type="match status" value="1"/>
</dbReference>
<gene>
    <name evidence="6" type="ORF">DFE_0643</name>
</gene>
<dbReference type="Proteomes" id="UP000269883">
    <property type="component" value="Chromosome"/>
</dbReference>
<evidence type="ECO:0000256" key="2">
    <source>
        <dbReference type="ARBA" id="ARBA00023125"/>
    </source>
</evidence>
<keyword evidence="1" id="KW-0805">Transcription regulation</keyword>
<reference evidence="6 7" key="1">
    <citation type="journal article" date="2018" name="Sci. Adv.">
        <title>Multi-heme cytochromes provide a pathway for survival in energy-limited environments.</title>
        <authorList>
            <person name="Deng X."/>
            <person name="Dohmae N."/>
            <person name="Nealson K.H."/>
            <person name="Hashimoto K."/>
            <person name="Okamoto A."/>
        </authorList>
    </citation>
    <scope>NUCLEOTIDE SEQUENCE [LARGE SCALE GENOMIC DNA]</scope>
    <source>
        <strain evidence="6 7">IS5</strain>
    </source>
</reference>
<sequence length="194" mass="22045">MTKKDKILLAATRMFAGKGFADTSTAELAGITGAAESTIFYHFKNKEELFLEVLRKVRVEIVQHFEEHEGSQEYESGLEKVEGLLGYYLYLAGTMEDAFLLLHRHYPYLLAQENEVCRENLEAVYNCMADIFERAIEEGKRDGSVADIPARKTALILFTMVDGLVRFKTYNLYDAGTLFKEMIASARKILVHAQ</sequence>
<dbReference type="InterPro" id="IPR009057">
    <property type="entry name" value="Homeodomain-like_sf"/>
</dbReference>
<keyword evidence="7" id="KW-1185">Reference proteome</keyword>
<evidence type="ECO:0000259" key="5">
    <source>
        <dbReference type="PROSITE" id="PS50977"/>
    </source>
</evidence>
<dbReference type="GO" id="GO:0003677">
    <property type="term" value="F:DNA binding"/>
    <property type="evidence" value="ECO:0007669"/>
    <property type="project" value="UniProtKB-UniRule"/>
</dbReference>
<protein>
    <submittedName>
        <fullName evidence="6">Transcriptional regulator, TetR family</fullName>
    </submittedName>
</protein>
<dbReference type="InterPro" id="IPR036271">
    <property type="entry name" value="Tet_transcr_reg_TetR-rel_C_sf"/>
</dbReference>
<dbReference type="Pfam" id="PF00440">
    <property type="entry name" value="TetR_N"/>
    <property type="match status" value="1"/>
</dbReference>
<feature type="domain" description="HTH tetR-type" evidence="5">
    <location>
        <begin position="1"/>
        <end position="61"/>
    </location>
</feature>
<dbReference type="Gene3D" id="1.10.357.10">
    <property type="entry name" value="Tetracycline Repressor, domain 2"/>
    <property type="match status" value="1"/>
</dbReference>
<proteinExistence type="predicted"/>
<evidence type="ECO:0000256" key="1">
    <source>
        <dbReference type="ARBA" id="ARBA00023015"/>
    </source>
</evidence>
<keyword evidence="3" id="KW-0804">Transcription</keyword>
<dbReference type="EMBL" id="AP017378">
    <property type="protein sequence ID" value="BBD07369.1"/>
    <property type="molecule type" value="Genomic_DNA"/>
</dbReference>
<dbReference type="Gene3D" id="1.10.10.60">
    <property type="entry name" value="Homeodomain-like"/>
    <property type="match status" value="1"/>
</dbReference>
<dbReference type="OrthoDB" id="5394806at2"/>
<accession>A0A2Z6AVT8</accession>
<keyword evidence="2 4" id="KW-0238">DNA-binding</keyword>
<dbReference type="PANTHER" id="PTHR47506:SF6">
    <property type="entry name" value="HTH-TYPE TRANSCRIPTIONAL REPRESSOR NEMR"/>
    <property type="match status" value="1"/>
</dbReference>
<name>A0A2Z6AVT8_9BACT</name>
<dbReference type="AlphaFoldDB" id="A0A2Z6AVT8"/>
<dbReference type="PANTHER" id="PTHR47506">
    <property type="entry name" value="TRANSCRIPTIONAL REGULATORY PROTEIN"/>
    <property type="match status" value="1"/>
</dbReference>
<evidence type="ECO:0000256" key="3">
    <source>
        <dbReference type="ARBA" id="ARBA00023163"/>
    </source>
</evidence>
<dbReference type="InterPro" id="IPR001647">
    <property type="entry name" value="HTH_TetR"/>
</dbReference>
<feature type="DNA-binding region" description="H-T-H motif" evidence="4">
    <location>
        <begin position="24"/>
        <end position="43"/>
    </location>
</feature>